<dbReference type="Proteomes" id="UP001056778">
    <property type="component" value="Chromosome 3"/>
</dbReference>
<evidence type="ECO:0000313" key="2">
    <source>
        <dbReference type="Proteomes" id="UP001056778"/>
    </source>
</evidence>
<protein>
    <submittedName>
        <fullName evidence="1">Commissureless</fullName>
    </submittedName>
</protein>
<evidence type="ECO:0000313" key="1">
    <source>
        <dbReference type="EMBL" id="KAI4466122.1"/>
    </source>
</evidence>
<proteinExistence type="predicted"/>
<comment type="caution">
    <text evidence="1">The sequence shown here is derived from an EMBL/GenBank/DDBJ whole genome shotgun (WGS) entry which is preliminary data.</text>
</comment>
<keyword evidence="2" id="KW-1185">Reference proteome</keyword>
<accession>A0ACB9TH63</accession>
<dbReference type="EMBL" id="CM043017">
    <property type="protein sequence ID" value="KAI4466122.1"/>
    <property type="molecule type" value="Genomic_DNA"/>
</dbReference>
<sequence length="118" mass="12926">MLLHVLKSAVDALIIHRCFLLVSVEERRREDLEGANAENESLPSYTIVSGLPSYDEALEQLKKVKELSSSTSKDQAAGLAASAKSEDLLAQNPQLQTISVIELFQLYKNVGQPESAKV</sequence>
<name>A0ACB9TH63_HOLOL</name>
<organism evidence="1 2">
    <name type="scientific">Holotrichia oblita</name>
    <name type="common">Chafer beetle</name>
    <dbReference type="NCBI Taxonomy" id="644536"/>
    <lineage>
        <taxon>Eukaryota</taxon>
        <taxon>Metazoa</taxon>
        <taxon>Ecdysozoa</taxon>
        <taxon>Arthropoda</taxon>
        <taxon>Hexapoda</taxon>
        <taxon>Insecta</taxon>
        <taxon>Pterygota</taxon>
        <taxon>Neoptera</taxon>
        <taxon>Endopterygota</taxon>
        <taxon>Coleoptera</taxon>
        <taxon>Polyphaga</taxon>
        <taxon>Scarabaeiformia</taxon>
        <taxon>Scarabaeidae</taxon>
        <taxon>Melolonthinae</taxon>
        <taxon>Holotrichia</taxon>
    </lineage>
</organism>
<gene>
    <name evidence="1" type="ORF">MML48_3g00014940</name>
</gene>
<reference evidence="1" key="1">
    <citation type="submission" date="2022-04" db="EMBL/GenBank/DDBJ databases">
        <title>Chromosome-scale genome assembly of Holotrichia oblita Faldermann.</title>
        <authorList>
            <person name="Rongchong L."/>
        </authorList>
    </citation>
    <scope>NUCLEOTIDE SEQUENCE</scope>
    <source>
        <strain evidence="1">81SQS9</strain>
    </source>
</reference>